<feature type="non-terminal residue" evidence="1">
    <location>
        <position position="1"/>
    </location>
</feature>
<accession>A0ABD2BBM5</accession>
<comment type="caution">
    <text evidence="1">The sequence shown here is derived from an EMBL/GenBank/DDBJ whole genome shotgun (WGS) entry which is preliminary data.</text>
</comment>
<organism evidence="1 2">
    <name type="scientific">Vespula maculifrons</name>
    <name type="common">Eastern yellow jacket</name>
    <name type="synonym">Wasp</name>
    <dbReference type="NCBI Taxonomy" id="7453"/>
    <lineage>
        <taxon>Eukaryota</taxon>
        <taxon>Metazoa</taxon>
        <taxon>Ecdysozoa</taxon>
        <taxon>Arthropoda</taxon>
        <taxon>Hexapoda</taxon>
        <taxon>Insecta</taxon>
        <taxon>Pterygota</taxon>
        <taxon>Neoptera</taxon>
        <taxon>Endopterygota</taxon>
        <taxon>Hymenoptera</taxon>
        <taxon>Apocrita</taxon>
        <taxon>Aculeata</taxon>
        <taxon>Vespoidea</taxon>
        <taxon>Vespidae</taxon>
        <taxon>Vespinae</taxon>
        <taxon>Vespula</taxon>
    </lineage>
</organism>
<evidence type="ECO:0000313" key="2">
    <source>
        <dbReference type="Proteomes" id="UP001607303"/>
    </source>
</evidence>
<protein>
    <submittedName>
        <fullName evidence="1">Uncharacterized protein</fullName>
    </submittedName>
</protein>
<dbReference type="AlphaFoldDB" id="A0ABD2BBM5"/>
<gene>
    <name evidence="1" type="ORF">V1477_015942</name>
</gene>
<name>A0ABD2BBM5_VESMC</name>
<sequence length="114" mass="13027">FILRDRIHIPQRDVHRRGKTNGLVTAATLRFKTGLIVGFPDEKEEEEEEEEEKEEGRRRRWQCRMIPATSATAATALTCIDVAHVLSFPRLHPSYFGDSSSLQFSMVSAEPQEL</sequence>
<dbReference type="EMBL" id="JAYRBN010000091">
    <property type="protein sequence ID" value="KAL2730131.1"/>
    <property type="molecule type" value="Genomic_DNA"/>
</dbReference>
<reference evidence="1 2" key="1">
    <citation type="journal article" date="2024" name="Ann. Entomol. Soc. Am.">
        <title>Genomic analyses of the southern and eastern yellowjacket wasps (Hymenoptera: Vespidae) reveal evolutionary signatures of social life.</title>
        <authorList>
            <person name="Catto M.A."/>
            <person name="Caine P.B."/>
            <person name="Orr S.E."/>
            <person name="Hunt B.G."/>
            <person name="Goodisman M.A.D."/>
        </authorList>
    </citation>
    <scope>NUCLEOTIDE SEQUENCE [LARGE SCALE GENOMIC DNA]</scope>
    <source>
        <strain evidence="1">232</strain>
        <tissue evidence="1">Head and thorax</tissue>
    </source>
</reference>
<proteinExistence type="predicted"/>
<dbReference type="Proteomes" id="UP001607303">
    <property type="component" value="Unassembled WGS sequence"/>
</dbReference>
<evidence type="ECO:0000313" key="1">
    <source>
        <dbReference type="EMBL" id="KAL2730131.1"/>
    </source>
</evidence>
<keyword evidence="2" id="KW-1185">Reference proteome</keyword>